<dbReference type="InterPro" id="IPR013249">
    <property type="entry name" value="RNA_pol_sigma70_r4_t2"/>
</dbReference>
<evidence type="ECO:0000259" key="6">
    <source>
        <dbReference type="Pfam" id="PF04542"/>
    </source>
</evidence>
<evidence type="ECO:0000313" key="9">
    <source>
        <dbReference type="Proteomes" id="UP000253410"/>
    </source>
</evidence>
<dbReference type="CDD" id="cd06171">
    <property type="entry name" value="Sigma70_r4"/>
    <property type="match status" value="1"/>
</dbReference>
<dbReference type="PANTHER" id="PTHR43133">
    <property type="entry name" value="RNA POLYMERASE ECF-TYPE SIGMA FACTO"/>
    <property type="match status" value="1"/>
</dbReference>
<evidence type="ECO:0000313" key="8">
    <source>
        <dbReference type="EMBL" id="RBL91219.1"/>
    </source>
</evidence>
<dbReference type="OrthoDB" id="665849at2"/>
<evidence type="ECO:0000256" key="3">
    <source>
        <dbReference type="ARBA" id="ARBA00023082"/>
    </source>
</evidence>
<evidence type="ECO:0000256" key="5">
    <source>
        <dbReference type="SAM" id="Phobius"/>
    </source>
</evidence>
<dbReference type="Gene3D" id="1.10.1740.10">
    <property type="match status" value="1"/>
</dbReference>
<dbReference type="InterPro" id="IPR014327">
    <property type="entry name" value="RNA_pol_sigma70_bacteroid"/>
</dbReference>
<keyword evidence="9" id="KW-1185">Reference proteome</keyword>
<dbReference type="GO" id="GO:0016987">
    <property type="term" value="F:sigma factor activity"/>
    <property type="evidence" value="ECO:0007669"/>
    <property type="project" value="UniProtKB-KW"/>
</dbReference>
<dbReference type="InterPro" id="IPR007627">
    <property type="entry name" value="RNA_pol_sigma70_r2"/>
</dbReference>
<dbReference type="Gene3D" id="1.10.10.10">
    <property type="entry name" value="Winged helix-like DNA-binding domain superfamily/Winged helix DNA-binding domain"/>
    <property type="match status" value="1"/>
</dbReference>
<evidence type="ECO:0000259" key="7">
    <source>
        <dbReference type="Pfam" id="PF08281"/>
    </source>
</evidence>
<dbReference type="NCBIfam" id="TIGR02937">
    <property type="entry name" value="sigma70-ECF"/>
    <property type="match status" value="1"/>
</dbReference>
<dbReference type="AlphaFoldDB" id="A0A365XXV7"/>
<dbReference type="SUPFAM" id="SSF88946">
    <property type="entry name" value="Sigma2 domain of RNA polymerase sigma factors"/>
    <property type="match status" value="1"/>
</dbReference>
<comment type="caution">
    <text evidence="8">The sequence shown here is derived from an EMBL/GenBank/DDBJ whole genome shotgun (WGS) entry which is preliminary data.</text>
</comment>
<dbReference type="GO" id="GO:0006352">
    <property type="term" value="P:DNA-templated transcription initiation"/>
    <property type="evidence" value="ECO:0007669"/>
    <property type="project" value="InterPro"/>
</dbReference>
<dbReference type="InterPro" id="IPR013324">
    <property type="entry name" value="RNA_pol_sigma_r3/r4-like"/>
</dbReference>
<keyword evidence="2" id="KW-0805">Transcription regulation</keyword>
<evidence type="ECO:0000256" key="1">
    <source>
        <dbReference type="ARBA" id="ARBA00010641"/>
    </source>
</evidence>
<dbReference type="GO" id="GO:0003677">
    <property type="term" value="F:DNA binding"/>
    <property type="evidence" value="ECO:0007669"/>
    <property type="project" value="InterPro"/>
</dbReference>
<feature type="domain" description="RNA polymerase sigma factor 70 region 4 type 2" evidence="7">
    <location>
        <begin position="172"/>
        <end position="224"/>
    </location>
</feature>
<dbReference type="SUPFAM" id="SSF88659">
    <property type="entry name" value="Sigma3 and sigma4 domains of RNA polymerase sigma factors"/>
    <property type="match status" value="1"/>
</dbReference>
<keyword evidence="5" id="KW-0812">Transmembrane</keyword>
<dbReference type="InterPro" id="IPR014284">
    <property type="entry name" value="RNA_pol_sigma-70_dom"/>
</dbReference>
<dbReference type="Proteomes" id="UP000253410">
    <property type="component" value="Unassembled WGS sequence"/>
</dbReference>
<accession>A0A365XXV7</accession>
<sequence>MRIDGCCDRSCFRSIGSIKIGYYAEVGNILPPVLAFVKGFFLFLCLNLLCLKQLPDTALLERMQAYNDKAAFDELYRRYWEQLYIAAYARLQQDADAKDCLQEVFVSLWNKRRELQIQGPLGPYLHVALKYRILNHLRSNHNYQKHLDLFAAVPPAVFSRADDRLVLAEIQQIIQQTINAMPEKMREIYILSRQEQLSVREMADQLGVSQQTVKNQVSTALKRLKDALARFK</sequence>
<evidence type="ECO:0000256" key="4">
    <source>
        <dbReference type="ARBA" id="ARBA00023163"/>
    </source>
</evidence>
<protein>
    <recommendedName>
        <fullName evidence="10">RNA polymerase sigma-70 factor</fullName>
    </recommendedName>
</protein>
<keyword evidence="3" id="KW-0731">Sigma factor</keyword>
<keyword evidence="4" id="KW-0804">Transcription</keyword>
<keyword evidence="5" id="KW-0472">Membrane</keyword>
<dbReference type="NCBIfam" id="TIGR02985">
    <property type="entry name" value="Sig70_bacteroi1"/>
    <property type="match status" value="1"/>
</dbReference>
<comment type="similarity">
    <text evidence="1">Belongs to the sigma-70 factor family. ECF subfamily.</text>
</comment>
<dbReference type="InterPro" id="IPR013325">
    <property type="entry name" value="RNA_pol_sigma_r2"/>
</dbReference>
<evidence type="ECO:0000256" key="2">
    <source>
        <dbReference type="ARBA" id="ARBA00023015"/>
    </source>
</evidence>
<organism evidence="8 9">
    <name type="scientific">Chitinophaga flava</name>
    <dbReference type="NCBI Taxonomy" id="2259036"/>
    <lineage>
        <taxon>Bacteria</taxon>
        <taxon>Pseudomonadati</taxon>
        <taxon>Bacteroidota</taxon>
        <taxon>Chitinophagia</taxon>
        <taxon>Chitinophagales</taxon>
        <taxon>Chitinophagaceae</taxon>
        <taxon>Chitinophaga</taxon>
    </lineage>
</organism>
<evidence type="ECO:0008006" key="10">
    <source>
        <dbReference type="Google" id="ProtNLM"/>
    </source>
</evidence>
<dbReference type="Pfam" id="PF04542">
    <property type="entry name" value="Sigma70_r2"/>
    <property type="match status" value="1"/>
</dbReference>
<proteinExistence type="inferred from homology"/>
<dbReference type="Pfam" id="PF08281">
    <property type="entry name" value="Sigma70_r4_2"/>
    <property type="match status" value="1"/>
</dbReference>
<gene>
    <name evidence="8" type="ORF">DF182_00930</name>
</gene>
<dbReference type="InterPro" id="IPR036388">
    <property type="entry name" value="WH-like_DNA-bd_sf"/>
</dbReference>
<dbReference type="PANTHER" id="PTHR43133:SF46">
    <property type="entry name" value="RNA POLYMERASE SIGMA-70 FACTOR ECF SUBFAMILY"/>
    <property type="match status" value="1"/>
</dbReference>
<feature type="transmembrane region" description="Helical" evidence="5">
    <location>
        <begin position="29"/>
        <end position="51"/>
    </location>
</feature>
<dbReference type="InterPro" id="IPR039425">
    <property type="entry name" value="RNA_pol_sigma-70-like"/>
</dbReference>
<dbReference type="EMBL" id="QFFJ01000001">
    <property type="protein sequence ID" value="RBL91219.1"/>
    <property type="molecule type" value="Genomic_DNA"/>
</dbReference>
<name>A0A365XXV7_9BACT</name>
<feature type="domain" description="RNA polymerase sigma-70 region 2" evidence="6">
    <location>
        <begin position="75"/>
        <end position="140"/>
    </location>
</feature>
<keyword evidence="5" id="KW-1133">Transmembrane helix</keyword>
<reference evidence="8 9" key="1">
    <citation type="submission" date="2018-05" db="EMBL/GenBank/DDBJ databases">
        <title>Chitinophaga sp. K3CV102501T nov., isolated from isolated from a monsoon evergreen broad-leaved forest soil.</title>
        <authorList>
            <person name="Lv Y."/>
        </authorList>
    </citation>
    <scope>NUCLEOTIDE SEQUENCE [LARGE SCALE GENOMIC DNA]</scope>
    <source>
        <strain evidence="8 9">GDMCC 1.1325</strain>
    </source>
</reference>